<accession>A0AAT9GM61</accession>
<evidence type="ECO:0000313" key="5">
    <source>
        <dbReference type="EMBL" id="BFG71732.1"/>
    </source>
</evidence>
<proteinExistence type="predicted"/>
<dbReference type="AlphaFoldDB" id="A0AAT9GM61"/>
<dbReference type="PANTHER" id="PTHR11455:SF18">
    <property type="entry name" value="SI:CH1073-390K14.1"/>
    <property type="match status" value="1"/>
</dbReference>
<feature type="binding site" evidence="3">
    <location>
        <position position="25"/>
    </location>
    <ligand>
        <name>FAD</name>
        <dbReference type="ChEBI" id="CHEBI:57692"/>
    </ligand>
</feature>
<dbReference type="InterPro" id="IPR036134">
    <property type="entry name" value="Crypto/Photolyase_FAD-like_sf"/>
</dbReference>
<gene>
    <name evidence="5" type="ORF">KACHI17_26130</name>
</gene>
<dbReference type="GO" id="GO:0003904">
    <property type="term" value="F:deoxyribodipyrimidine photo-lyase activity"/>
    <property type="evidence" value="ECO:0007669"/>
    <property type="project" value="TreeGrafter"/>
</dbReference>
<feature type="binding site" evidence="3">
    <location>
        <begin position="166"/>
        <end position="168"/>
    </location>
    <ligand>
        <name>FAD</name>
        <dbReference type="ChEBI" id="CHEBI:57692"/>
    </ligand>
</feature>
<dbReference type="PANTHER" id="PTHR11455">
    <property type="entry name" value="CRYPTOCHROME"/>
    <property type="match status" value="1"/>
</dbReference>
<dbReference type="GO" id="GO:0071949">
    <property type="term" value="F:FAD binding"/>
    <property type="evidence" value="ECO:0007669"/>
    <property type="project" value="TreeGrafter"/>
</dbReference>
<dbReference type="SUPFAM" id="SSF48173">
    <property type="entry name" value="Cryptochrome/photolyase FAD-binding domain"/>
    <property type="match status" value="1"/>
</dbReference>
<comment type="cofactor">
    <cofactor evidence="3">
        <name>FAD</name>
        <dbReference type="ChEBI" id="CHEBI:57692"/>
    </cofactor>
    <text evidence="3">Binds 1 FAD per subunit.</text>
</comment>
<evidence type="ECO:0000256" key="1">
    <source>
        <dbReference type="ARBA" id="ARBA00022630"/>
    </source>
</evidence>
<dbReference type="EMBL" id="AP029612">
    <property type="protein sequence ID" value="BFG71732.1"/>
    <property type="molecule type" value="Genomic_DNA"/>
</dbReference>
<protein>
    <recommendedName>
        <fullName evidence="4">Cryptochrome/DNA photolyase FAD-binding domain-containing protein</fullName>
    </recommendedName>
</protein>
<keyword evidence="2 3" id="KW-0274">FAD</keyword>
<dbReference type="Pfam" id="PF03441">
    <property type="entry name" value="FAD_binding_7"/>
    <property type="match status" value="1"/>
</dbReference>
<feature type="domain" description="Cryptochrome/DNA photolyase FAD-binding" evidence="4">
    <location>
        <begin position="70"/>
        <end position="186"/>
    </location>
</feature>
<dbReference type="RefSeq" id="WP_353549354.1">
    <property type="nucleotide sequence ID" value="NZ_AP029612.1"/>
</dbReference>
<evidence type="ECO:0000256" key="2">
    <source>
        <dbReference type="ARBA" id="ARBA00022827"/>
    </source>
</evidence>
<sequence>MSTHDFPLEIVAIKARIASINPIAYGKTRNFLDGAVTRLSPYLSRGVISLSQIRSSVLKKYTVYQSEKLLQELAWREYYQRVWQAKDDAIFTDLKQSQPSTDHYQMCTAVTNATTGIEAIDKGIDTLYRTGYMHNHLRMYTSMLCCNIGRAHWSSPSQWMYYHLLDGDLASNALSWQWVAGSFSSKKYVANQDNINKYTGSHQLNTFLSVDYDAFNDFKVPDIMRERSSLSLSTNLPESEKLDLQEKKVFVYNSYQLDPDWHREESGARILLLEPNHFQNYPVSELVLSFIIQLAKKNIPAIKIYTGSFLELKKLFPASEMYFKEHPLTKHYEGIQESRSWMFPEVTGYYPSFFAYWKKCEKYLR</sequence>
<dbReference type="Gene3D" id="1.10.579.10">
    <property type="entry name" value="DNA Cyclobutane Dipyrimidine Photolyase, subunit A, domain 3"/>
    <property type="match status" value="1"/>
</dbReference>
<dbReference type="GO" id="GO:0043153">
    <property type="term" value="P:entrainment of circadian clock by photoperiod"/>
    <property type="evidence" value="ECO:0007669"/>
    <property type="project" value="TreeGrafter"/>
</dbReference>
<organism evidence="5">
    <name type="scientific">Sediminibacterium sp. KACHI17</name>
    <dbReference type="NCBI Taxonomy" id="1751071"/>
    <lineage>
        <taxon>Bacteria</taxon>
        <taxon>Pseudomonadati</taxon>
        <taxon>Bacteroidota</taxon>
        <taxon>Chitinophagia</taxon>
        <taxon>Chitinophagales</taxon>
        <taxon>Chitinophagaceae</taxon>
        <taxon>Sediminibacterium</taxon>
    </lineage>
</organism>
<evidence type="ECO:0000256" key="3">
    <source>
        <dbReference type="PIRSR" id="PIRSR602081-1"/>
    </source>
</evidence>
<evidence type="ECO:0000259" key="4">
    <source>
        <dbReference type="Pfam" id="PF03441"/>
    </source>
</evidence>
<dbReference type="InterPro" id="IPR002081">
    <property type="entry name" value="Cryptochrome/DNA_photolyase_1"/>
</dbReference>
<reference evidence="5" key="1">
    <citation type="submission" date="2024-02" db="EMBL/GenBank/DDBJ databases">
        <title>Sediminibacterium planktonica sp. nov. and Sediminibacterium longus sp. nov., isolated from surface lake and river water.</title>
        <authorList>
            <person name="Watanabe K."/>
            <person name="Takemine S."/>
            <person name="Ishii Y."/>
            <person name="Ogata Y."/>
            <person name="Shindo C."/>
            <person name="Suda W."/>
        </authorList>
    </citation>
    <scope>NUCLEOTIDE SEQUENCE</scope>
    <source>
        <strain evidence="5">KACHI17</strain>
    </source>
</reference>
<dbReference type="GO" id="GO:0003677">
    <property type="term" value="F:DNA binding"/>
    <property type="evidence" value="ECO:0007669"/>
    <property type="project" value="TreeGrafter"/>
</dbReference>
<dbReference type="Gene3D" id="1.25.40.80">
    <property type="match status" value="1"/>
</dbReference>
<dbReference type="InterPro" id="IPR005101">
    <property type="entry name" value="Cryptochr/Photolyase_FAD-bd"/>
</dbReference>
<dbReference type="GO" id="GO:0032922">
    <property type="term" value="P:circadian regulation of gene expression"/>
    <property type="evidence" value="ECO:0007669"/>
    <property type="project" value="TreeGrafter"/>
</dbReference>
<feature type="binding site" evidence="3">
    <location>
        <begin position="72"/>
        <end position="79"/>
    </location>
    <ligand>
        <name>FAD</name>
        <dbReference type="ChEBI" id="CHEBI:57692"/>
    </ligand>
</feature>
<dbReference type="GO" id="GO:0005737">
    <property type="term" value="C:cytoplasm"/>
    <property type="evidence" value="ECO:0007669"/>
    <property type="project" value="TreeGrafter"/>
</dbReference>
<name>A0AAT9GM61_9BACT</name>
<keyword evidence="1 3" id="KW-0285">Flavoprotein</keyword>